<evidence type="ECO:0000313" key="2">
    <source>
        <dbReference type="Proteomes" id="UP000254925"/>
    </source>
</evidence>
<comment type="caution">
    <text evidence="1">The sequence shown here is derived from an EMBL/GenBank/DDBJ whole genome shotgun (WGS) entry which is preliminary data.</text>
</comment>
<reference evidence="1 2" key="1">
    <citation type="submission" date="2018-07" db="EMBL/GenBank/DDBJ databases">
        <title>Genomic Encyclopedia of Type Strains, Phase IV (KMG-IV): sequencing the most valuable type-strain genomes for metagenomic binning, comparative biology and taxonomic classification.</title>
        <authorList>
            <person name="Goeker M."/>
        </authorList>
    </citation>
    <scope>NUCLEOTIDE SEQUENCE [LARGE SCALE GENOMIC DNA]</scope>
    <source>
        <strain evidence="1 2">DSM 14364</strain>
    </source>
</reference>
<dbReference type="EMBL" id="QQBB01000019">
    <property type="protein sequence ID" value="RDI51258.1"/>
    <property type="molecule type" value="Genomic_DNA"/>
</dbReference>
<gene>
    <name evidence="1" type="ORF">DES45_11942</name>
</gene>
<organism evidence="1 2">
    <name type="scientific">Microvirga subterranea</name>
    <dbReference type="NCBI Taxonomy" id="186651"/>
    <lineage>
        <taxon>Bacteria</taxon>
        <taxon>Pseudomonadati</taxon>
        <taxon>Pseudomonadota</taxon>
        <taxon>Alphaproteobacteria</taxon>
        <taxon>Hyphomicrobiales</taxon>
        <taxon>Methylobacteriaceae</taxon>
        <taxon>Microvirga</taxon>
    </lineage>
</organism>
<sequence>MRSRRNNKNQAAGRVGFVMFEKEAANVVAFRPRQAKAAQHHPKSLLERIYAAGSLAIRADDVATKTAATMLQALGFLVIEEILADGTPRRLQRGEAREAMDRPWRLLKPAFSGEAGIPDGQGAFPA</sequence>
<keyword evidence="2" id="KW-1185">Reference proteome</keyword>
<evidence type="ECO:0000313" key="1">
    <source>
        <dbReference type="EMBL" id="RDI51258.1"/>
    </source>
</evidence>
<dbReference type="Proteomes" id="UP000254925">
    <property type="component" value="Unassembled WGS sequence"/>
</dbReference>
<dbReference type="AlphaFoldDB" id="A0A370H5N4"/>
<accession>A0A370H5N4</accession>
<name>A0A370H5N4_9HYPH</name>
<proteinExistence type="predicted"/>
<protein>
    <submittedName>
        <fullName evidence="1">Uncharacterized protein</fullName>
    </submittedName>
</protein>